<organism evidence="1 2">
    <name type="scientific">African swine fever virus</name>
    <name type="common">ASFV</name>
    <dbReference type="NCBI Taxonomy" id="10497"/>
    <lineage>
        <taxon>Viruses</taxon>
        <taxon>Varidnaviria</taxon>
        <taxon>Bamfordvirae</taxon>
        <taxon>Nucleocytoviricota</taxon>
        <taxon>Pokkesviricetes</taxon>
        <taxon>Asfuvirales</taxon>
        <taxon>Asfarviridae</taxon>
        <taxon>Asfivirus</taxon>
        <taxon>Asfivirus haemorrhagiae</taxon>
    </lineage>
</organism>
<name>A0A0A1DXL7_ASF</name>
<organismHost>
    <name type="scientific">Potamochoerus larvatus</name>
    <name type="common">Bushpig</name>
    <dbReference type="NCBI Taxonomy" id="273792"/>
</organismHost>
<organismHost>
    <name type="scientific">Sus scrofa</name>
    <name type="common">Pig</name>
    <dbReference type="NCBI Taxonomy" id="9823"/>
</organismHost>
<sequence length="110" mass="12675">MEEVITIAQIVHRGTDILSLNNEEIEALVDEIYSTLKGSNDIKNIRLIDFLFTLKDFVNHVRAEQSKLPDLSMPMEAYIRQLLVDPDVVPIVSEKKRNYVFALAHAKKFF</sequence>
<protein>
    <submittedName>
        <fullName evidence="1">M110L</fullName>
    </submittedName>
</protein>
<organismHost>
    <name type="scientific">Phacochoerus aethiopicus</name>
    <name type="common">Warthog</name>
    <dbReference type="NCBI Taxonomy" id="85517"/>
</organismHost>
<dbReference type="EMBL" id="KM262844">
    <property type="protein sequence ID" value="AIY22252.1"/>
    <property type="molecule type" value="Genomic_DNA"/>
</dbReference>
<reference evidence="1 2" key="1">
    <citation type="journal article" date="2015" name="J. Gen. Virol.">
        <title>Related strains of African swine fever virus with different virulence: genome comparison and analysis.</title>
        <authorList>
            <person name="Portugal R."/>
            <person name="Coelho J."/>
            <person name="Hoper D."/>
            <person name="Little N.S."/>
            <person name="Smithson C."/>
            <person name="Upton C."/>
            <person name="Martins C."/>
            <person name="Leitao A."/>
            <person name="Keil G.M."/>
        </authorList>
    </citation>
    <scope>NUCLEOTIDE SEQUENCE [LARGE SCALE GENOMIC DNA]</scope>
    <source>
        <strain evidence="1">L60</strain>
    </source>
</reference>
<dbReference type="Proteomes" id="UP000142390">
    <property type="component" value="Segment"/>
</dbReference>
<dbReference type="KEGG" id="vg:41901110"/>
<accession>A0A0A1DXL7</accession>
<proteinExistence type="predicted"/>
<organismHost>
    <name type="scientific">Phacochoerus africanus</name>
    <name type="common">Warthog</name>
    <dbReference type="NCBI Taxonomy" id="41426"/>
</organismHost>
<organismHost>
    <name type="scientific">Ornithodoros moubata</name>
    <name type="common">Soft tick</name>
    <name type="synonym">Argasid tick</name>
    <dbReference type="NCBI Taxonomy" id="6938"/>
</organismHost>
<evidence type="ECO:0000313" key="1">
    <source>
        <dbReference type="EMBL" id="AIY22252.1"/>
    </source>
</evidence>
<dbReference type="GeneID" id="41901110"/>
<evidence type="ECO:0000313" key="2">
    <source>
        <dbReference type="Proteomes" id="UP000142390"/>
    </source>
</evidence>
<dbReference type="RefSeq" id="YP_009702308.1">
    <property type="nucleotide sequence ID" value="NC_044941.1"/>
</dbReference>
<gene>
    <name evidence="1" type="primary">M110L</name>
</gene>
<organismHost>
    <name type="scientific">Ornithodoros</name>
    <name type="common">relapsing fever ticks</name>
    <dbReference type="NCBI Taxonomy" id="6937"/>
</organismHost>